<dbReference type="PANTHER" id="PTHR39647">
    <property type="entry name" value="ELONGATION FACTOR 1-BETA"/>
    <property type="match status" value="1"/>
</dbReference>
<dbReference type="SUPFAM" id="SSF54984">
    <property type="entry name" value="eEF-1beta-like"/>
    <property type="match status" value="1"/>
</dbReference>
<evidence type="ECO:0000256" key="2">
    <source>
        <dbReference type="ARBA" id="ARBA00007411"/>
    </source>
</evidence>
<dbReference type="NCBIfam" id="NF001670">
    <property type="entry name" value="PRK00435.1"/>
    <property type="match status" value="1"/>
</dbReference>
<reference evidence="10 11" key="1">
    <citation type="submission" date="2018-06" db="EMBL/GenBank/DDBJ databases">
        <title>Extensive metabolic versatility and redundancy in microbially diverse, dynamic hydrothermal sediments.</title>
        <authorList>
            <person name="Dombrowski N."/>
            <person name="Teske A."/>
            <person name="Baker B.J."/>
        </authorList>
    </citation>
    <scope>NUCLEOTIDE SEQUENCE [LARGE SCALE GENOMIC DNA]</scope>
    <source>
        <strain evidence="9">B20_G2</strain>
        <strain evidence="8">B29_G17</strain>
    </source>
</reference>
<dbReference type="Pfam" id="PF00736">
    <property type="entry name" value="EF1_GNE"/>
    <property type="match status" value="1"/>
</dbReference>
<dbReference type="EMBL" id="QMRA01000007">
    <property type="protein sequence ID" value="RLE55374.1"/>
    <property type="molecule type" value="Genomic_DNA"/>
</dbReference>
<comment type="function">
    <text evidence="1 6">Promotes the exchange of GDP for GTP in EF-1-alpha/GDP, thus allowing the regeneration of EF-1-alpha/GTP that could then be used to form the ternary complex EF-1-alpha/GTP/AAtRNA.</text>
</comment>
<gene>
    <name evidence="6" type="primary">ef1b</name>
    <name evidence="8" type="ORF">DRJ20_00990</name>
    <name evidence="9" type="ORF">DRJ26_00855</name>
</gene>
<dbReference type="InterPro" id="IPR014717">
    <property type="entry name" value="Transl_elong_EF1B/ribsomal_bS6"/>
</dbReference>
<evidence type="ECO:0000313" key="11">
    <source>
        <dbReference type="Proteomes" id="UP000269499"/>
    </source>
</evidence>
<dbReference type="Proteomes" id="UP000269499">
    <property type="component" value="Unassembled WGS sequence"/>
</dbReference>
<name>A0A497F6T4_9CREN</name>
<dbReference type="PIRSF" id="PIRSF006521">
    <property type="entry name" value="Transl_elong_EF1B_B_arc"/>
    <property type="match status" value="1"/>
</dbReference>
<comment type="similarity">
    <text evidence="2 6">Belongs to the EF-1-beta/EF-1-delta family.</text>
</comment>
<dbReference type="EMBL" id="QMQZ01000018">
    <property type="protein sequence ID" value="RLE52015.1"/>
    <property type="molecule type" value="Genomic_DNA"/>
</dbReference>
<evidence type="ECO:0000256" key="4">
    <source>
        <dbReference type="ARBA" id="ARBA00022768"/>
    </source>
</evidence>
<evidence type="ECO:0000256" key="6">
    <source>
        <dbReference type="HAMAP-Rule" id="MF_00043"/>
    </source>
</evidence>
<evidence type="ECO:0000313" key="10">
    <source>
        <dbReference type="Proteomes" id="UP000268446"/>
    </source>
</evidence>
<dbReference type="InterPro" id="IPR036219">
    <property type="entry name" value="eEF-1beta-like_sf"/>
</dbReference>
<evidence type="ECO:0000313" key="8">
    <source>
        <dbReference type="EMBL" id="RLE52015.1"/>
    </source>
</evidence>
<dbReference type="Proteomes" id="UP000268446">
    <property type="component" value="Unassembled WGS sequence"/>
</dbReference>
<protein>
    <recommendedName>
        <fullName evidence="3 6">Elongation factor 1-beta</fullName>
        <shortName evidence="6">EF-1-beta</shortName>
    </recommendedName>
    <alternativeName>
        <fullName evidence="6">aEF-1beta</fullName>
    </alternativeName>
</protein>
<dbReference type="HAMAP" id="MF_00043">
    <property type="entry name" value="EF1_beta"/>
    <property type="match status" value="1"/>
</dbReference>
<dbReference type="PANTHER" id="PTHR39647:SF1">
    <property type="entry name" value="ELONGATION FACTOR 1-BETA"/>
    <property type="match status" value="1"/>
</dbReference>
<evidence type="ECO:0000259" key="7">
    <source>
        <dbReference type="SMART" id="SM00888"/>
    </source>
</evidence>
<dbReference type="NCBIfam" id="TIGR00489">
    <property type="entry name" value="aEF-1_beta"/>
    <property type="match status" value="1"/>
</dbReference>
<evidence type="ECO:0000256" key="3">
    <source>
        <dbReference type="ARBA" id="ARBA00017600"/>
    </source>
</evidence>
<dbReference type="Gene3D" id="3.30.70.60">
    <property type="match status" value="1"/>
</dbReference>
<dbReference type="SMART" id="SM00888">
    <property type="entry name" value="EF1_GNE"/>
    <property type="match status" value="1"/>
</dbReference>
<evidence type="ECO:0000256" key="1">
    <source>
        <dbReference type="ARBA" id="ARBA00003815"/>
    </source>
</evidence>
<organism evidence="9 11">
    <name type="scientific">Thermoproteota archaeon</name>
    <dbReference type="NCBI Taxonomy" id="2056631"/>
    <lineage>
        <taxon>Archaea</taxon>
        <taxon>Thermoproteota</taxon>
    </lineage>
</organism>
<keyword evidence="4 6" id="KW-0251">Elongation factor</keyword>
<dbReference type="AlphaFoldDB" id="A0A497F6T4"/>
<dbReference type="CDD" id="cd00292">
    <property type="entry name" value="EF1B"/>
    <property type="match status" value="1"/>
</dbReference>
<evidence type="ECO:0000313" key="9">
    <source>
        <dbReference type="EMBL" id="RLE55374.1"/>
    </source>
</evidence>
<dbReference type="InterPro" id="IPR004542">
    <property type="entry name" value="Transl_elong_EF1B_B_arc"/>
</dbReference>
<feature type="domain" description="Translation elongation factor EF1B beta/delta subunit guanine nucleotide exchange" evidence="7">
    <location>
        <begin position="3"/>
        <end position="89"/>
    </location>
</feature>
<dbReference type="GO" id="GO:0003746">
    <property type="term" value="F:translation elongation factor activity"/>
    <property type="evidence" value="ECO:0007669"/>
    <property type="project" value="UniProtKB-UniRule"/>
</dbReference>
<dbReference type="InterPro" id="IPR014038">
    <property type="entry name" value="EF1B_bsu/dsu_GNE"/>
</dbReference>
<comment type="caution">
    <text evidence="9">The sequence shown here is derived from an EMBL/GenBank/DDBJ whole genome shotgun (WGS) entry which is preliminary data.</text>
</comment>
<evidence type="ECO:0000256" key="5">
    <source>
        <dbReference type="ARBA" id="ARBA00022917"/>
    </source>
</evidence>
<accession>A0A497F6T4</accession>
<proteinExistence type="inferred from homology"/>
<sequence>MGKVLVIVKVYPKEADVNLEEMAKEIAAALPEGVRIAQTAEEPIAFGLKALKMAIVMPEQSEGGTTIIEEAISSVPSVSQVDVEYVTRMM</sequence>
<keyword evidence="5 6" id="KW-0648">Protein biosynthesis</keyword>